<dbReference type="InterPro" id="IPR001155">
    <property type="entry name" value="OxRdtase_FMN_N"/>
</dbReference>
<evidence type="ECO:0000313" key="2">
    <source>
        <dbReference type="EMBL" id="MFM2484575.1"/>
    </source>
</evidence>
<dbReference type="CDD" id="cd02933">
    <property type="entry name" value="OYE_like_FMN"/>
    <property type="match status" value="1"/>
</dbReference>
<proteinExistence type="predicted"/>
<dbReference type="Proteomes" id="UP001629953">
    <property type="component" value="Unassembled WGS sequence"/>
</dbReference>
<dbReference type="Gene3D" id="3.20.20.70">
    <property type="entry name" value="Aldolase class I"/>
    <property type="match status" value="1"/>
</dbReference>
<dbReference type="PANTHER" id="PTHR22893:SF55">
    <property type="entry name" value="OXIDOREDUCTASE-RELATED"/>
    <property type="match status" value="1"/>
</dbReference>
<dbReference type="EMBL" id="JBEQCT010000002">
    <property type="protein sequence ID" value="MFM2484575.1"/>
    <property type="molecule type" value="Genomic_DNA"/>
</dbReference>
<name>A0ABW9G4H7_9GAMM</name>
<reference evidence="2 3" key="1">
    <citation type="journal article" date="2013" name="Int. J. Syst. Evol. Microbiol.">
        <title>Celerinatantimonas yamalensis sp. nov., a cold-adapted diazotrophic bacterium from a cold permafrost brine.</title>
        <authorList>
            <person name="Shcherbakova V."/>
            <person name="Chuvilskaya N."/>
            <person name="Rivkina E."/>
            <person name="Demidov N."/>
            <person name="Uchaeva V."/>
            <person name="Suetin S."/>
            <person name="Suzina N."/>
            <person name="Gilichinsky D."/>
        </authorList>
    </citation>
    <scope>NUCLEOTIDE SEQUENCE [LARGE SCALE GENOMIC DNA]</scope>
    <source>
        <strain evidence="2 3">C7</strain>
    </source>
</reference>
<sequence length="350" mass="38711">MSLDKLLSHYSLNGSLTLANHVVMAPLTRCFADEQLVPTAEMVAYYARRANVGLIITEATIIRKDGQGYPNTPGIFSDAQIQGWQHVTHAVHQHHGLIFSQLWHTGRVAHPAFFDPQGQVVAPSAIAAHGSVPRRRELTYQTPHALNEDEIAILVNDYAQAAKNARQAGFDGVEIHAANGYLIDQFLHYDSNRRDDNYGGDAKRMVRFALEVVDAISTAIGADRVGIRLSPLGYVNSITPDSRDRDVFDTLLEALNHRELAYVHAGLFDHATSSAIFDGNISHYLRSHSQHTYIAVGGFTPSSAEQGLVDEHFDLVAIGRPLIANPDYIDRLRADEALIDYHEQMLTSLD</sequence>
<dbReference type="Pfam" id="PF00724">
    <property type="entry name" value="Oxidored_FMN"/>
    <property type="match status" value="1"/>
</dbReference>
<gene>
    <name evidence="2" type="ORF">ABUE30_05765</name>
</gene>
<dbReference type="PANTHER" id="PTHR22893">
    <property type="entry name" value="NADH OXIDOREDUCTASE-RELATED"/>
    <property type="match status" value="1"/>
</dbReference>
<dbReference type="InterPro" id="IPR045247">
    <property type="entry name" value="Oye-like"/>
</dbReference>
<accession>A0ABW9G4H7</accession>
<keyword evidence="3" id="KW-1185">Reference proteome</keyword>
<comment type="caution">
    <text evidence="2">The sequence shown here is derived from an EMBL/GenBank/DDBJ whole genome shotgun (WGS) entry which is preliminary data.</text>
</comment>
<evidence type="ECO:0000259" key="1">
    <source>
        <dbReference type="Pfam" id="PF00724"/>
    </source>
</evidence>
<dbReference type="SUPFAM" id="SSF51395">
    <property type="entry name" value="FMN-linked oxidoreductases"/>
    <property type="match status" value="1"/>
</dbReference>
<feature type="domain" description="NADH:flavin oxidoreductase/NADH oxidase N-terminal" evidence="1">
    <location>
        <begin position="14"/>
        <end position="334"/>
    </location>
</feature>
<dbReference type="RefSeq" id="WP_408622760.1">
    <property type="nucleotide sequence ID" value="NZ_JBEQCT010000002.1"/>
</dbReference>
<organism evidence="2 3">
    <name type="scientific">Celerinatantimonas yamalensis</name>
    <dbReference type="NCBI Taxonomy" id="559956"/>
    <lineage>
        <taxon>Bacteria</taxon>
        <taxon>Pseudomonadati</taxon>
        <taxon>Pseudomonadota</taxon>
        <taxon>Gammaproteobacteria</taxon>
        <taxon>Celerinatantimonadaceae</taxon>
        <taxon>Celerinatantimonas</taxon>
    </lineage>
</organism>
<evidence type="ECO:0000313" key="3">
    <source>
        <dbReference type="Proteomes" id="UP001629953"/>
    </source>
</evidence>
<dbReference type="InterPro" id="IPR013785">
    <property type="entry name" value="Aldolase_TIM"/>
</dbReference>
<protein>
    <submittedName>
        <fullName evidence="2">Alkene reductase</fullName>
    </submittedName>
</protein>